<proteinExistence type="predicted"/>
<dbReference type="EMBL" id="BPQP01000019">
    <property type="protein sequence ID" value="GJD94115.1"/>
    <property type="molecule type" value="Genomic_DNA"/>
</dbReference>
<feature type="domain" description="PilZ" evidence="1">
    <location>
        <begin position="7"/>
        <end position="89"/>
    </location>
</feature>
<accession>A0ABQ4RTK5</accession>
<name>A0ABQ4RTK5_9HYPH</name>
<dbReference type="RefSeq" id="WP_238243305.1">
    <property type="nucleotide sequence ID" value="NZ_BPQP01000019.1"/>
</dbReference>
<keyword evidence="3" id="KW-1185">Reference proteome</keyword>
<evidence type="ECO:0000313" key="2">
    <source>
        <dbReference type="EMBL" id="GJD94115.1"/>
    </source>
</evidence>
<evidence type="ECO:0000313" key="3">
    <source>
        <dbReference type="Proteomes" id="UP001055125"/>
    </source>
</evidence>
<reference evidence="2" key="1">
    <citation type="journal article" date="2021" name="Front. Microbiol.">
        <title>Comprehensive Comparative Genomics and Phenotyping of Methylobacterium Species.</title>
        <authorList>
            <person name="Alessa O."/>
            <person name="Ogura Y."/>
            <person name="Fujitani Y."/>
            <person name="Takami H."/>
            <person name="Hayashi T."/>
            <person name="Sahin N."/>
            <person name="Tani A."/>
        </authorList>
    </citation>
    <scope>NUCLEOTIDE SEQUENCE</scope>
    <source>
        <strain evidence="2">DSM 19015</strain>
    </source>
</reference>
<gene>
    <name evidence="2" type="ORF">OCOJLMKI_1316</name>
</gene>
<dbReference type="InterPro" id="IPR009875">
    <property type="entry name" value="PilZ_domain"/>
</dbReference>
<sequence>MTGATPERRREPRRRALLGADLSVSAMASTTACLVRDITGDGACLAVGETIPLPDTFDLTIPHQAATRRARLIWREGDRAGISFIRPRPAAVPVSLEVARDLRACRAENSALRARVATLEALD</sequence>
<organism evidence="2 3">
    <name type="scientific">Methylobacterium iners</name>
    <dbReference type="NCBI Taxonomy" id="418707"/>
    <lineage>
        <taxon>Bacteria</taxon>
        <taxon>Pseudomonadati</taxon>
        <taxon>Pseudomonadota</taxon>
        <taxon>Alphaproteobacteria</taxon>
        <taxon>Hyphomicrobiales</taxon>
        <taxon>Methylobacteriaceae</taxon>
        <taxon>Methylobacterium</taxon>
    </lineage>
</organism>
<evidence type="ECO:0000259" key="1">
    <source>
        <dbReference type="Pfam" id="PF07238"/>
    </source>
</evidence>
<reference evidence="2" key="2">
    <citation type="submission" date="2021-08" db="EMBL/GenBank/DDBJ databases">
        <authorList>
            <person name="Tani A."/>
            <person name="Ola A."/>
            <person name="Ogura Y."/>
            <person name="Katsura K."/>
            <person name="Hayashi T."/>
        </authorList>
    </citation>
    <scope>NUCLEOTIDE SEQUENCE</scope>
    <source>
        <strain evidence="2">DSM 19015</strain>
    </source>
</reference>
<dbReference type="SUPFAM" id="SSF141371">
    <property type="entry name" value="PilZ domain-like"/>
    <property type="match status" value="1"/>
</dbReference>
<dbReference type="Proteomes" id="UP001055125">
    <property type="component" value="Unassembled WGS sequence"/>
</dbReference>
<dbReference type="Pfam" id="PF07238">
    <property type="entry name" value="PilZ"/>
    <property type="match status" value="1"/>
</dbReference>
<protein>
    <recommendedName>
        <fullName evidence="1">PilZ domain-containing protein</fullName>
    </recommendedName>
</protein>
<comment type="caution">
    <text evidence="2">The sequence shown here is derived from an EMBL/GenBank/DDBJ whole genome shotgun (WGS) entry which is preliminary data.</text>
</comment>